<keyword evidence="4" id="KW-0863">Zinc-finger</keyword>
<dbReference type="AlphaFoldDB" id="A0A8J9X0E1"/>
<keyword evidence="9" id="KW-0539">Nucleus</keyword>
<feature type="compositionally biased region" description="Acidic residues" evidence="10">
    <location>
        <begin position="1"/>
        <end position="10"/>
    </location>
</feature>
<name>A0A8J9X0E1_PHATR</name>
<keyword evidence="5" id="KW-0862">Zinc</keyword>
<feature type="compositionally biased region" description="Polar residues" evidence="10">
    <location>
        <begin position="718"/>
        <end position="732"/>
    </location>
</feature>
<dbReference type="GO" id="GO:0042790">
    <property type="term" value="P:nucleolar large rRNA transcription by RNA polymerase I"/>
    <property type="evidence" value="ECO:0007669"/>
    <property type="project" value="TreeGrafter"/>
</dbReference>
<keyword evidence="6" id="KW-0805">Transcription regulation</keyword>
<evidence type="ECO:0000256" key="8">
    <source>
        <dbReference type="ARBA" id="ARBA00023163"/>
    </source>
</evidence>
<feature type="region of interest" description="Disordered" evidence="10">
    <location>
        <begin position="688"/>
        <end position="732"/>
    </location>
</feature>
<reference evidence="11" key="1">
    <citation type="submission" date="2022-02" db="EMBL/GenBank/DDBJ databases">
        <authorList>
            <person name="Giguere J D."/>
        </authorList>
    </citation>
    <scope>NUCLEOTIDE SEQUENCE</scope>
    <source>
        <strain evidence="11">CCAP 1055/1</strain>
    </source>
</reference>
<feature type="region of interest" description="Disordered" evidence="10">
    <location>
        <begin position="748"/>
        <end position="789"/>
    </location>
</feature>
<organism evidence="11">
    <name type="scientific">Phaeodactylum tricornutum</name>
    <name type="common">Diatom</name>
    <dbReference type="NCBI Taxonomy" id="2850"/>
    <lineage>
        <taxon>Eukaryota</taxon>
        <taxon>Sar</taxon>
        <taxon>Stramenopiles</taxon>
        <taxon>Ochrophyta</taxon>
        <taxon>Bacillariophyta</taxon>
        <taxon>Bacillariophyceae</taxon>
        <taxon>Bacillariophycidae</taxon>
        <taxon>Naviculales</taxon>
        <taxon>Phaeodactylaceae</taxon>
        <taxon>Phaeodactylum</taxon>
    </lineage>
</organism>
<comment type="similarity">
    <text evidence="2">Belongs to the RRN7/TAF1B family.</text>
</comment>
<keyword evidence="8" id="KW-0804">Transcription</keyword>
<dbReference type="GO" id="GO:0001164">
    <property type="term" value="F:RNA polymerase I core promoter sequence-specific DNA binding"/>
    <property type="evidence" value="ECO:0007669"/>
    <property type="project" value="InterPro"/>
</dbReference>
<evidence type="ECO:0000256" key="9">
    <source>
        <dbReference type="ARBA" id="ARBA00023242"/>
    </source>
</evidence>
<keyword evidence="3" id="KW-0479">Metal-binding</keyword>
<feature type="compositionally biased region" description="Basic and acidic residues" evidence="10">
    <location>
        <begin position="779"/>
        <end position="789"/>
    </location>
</feature>
<dbReference type="GO" id="GO:0070860">
    <property type="term" value="C:RNA polymerase I core factor complex"/>
    <property type="evidence" value="ECO:0007669"/>
    <property type="project" value="InterPro"/>
</dbReference>
<feature type="region of interest" description="Disordered" evidence="10">
    <location>
        <begin position="208"/>
        <end position="256"/>
    </location>
</feature>
<evidence type="ECO:0000256" key="5">
    <source>
        <dbReference type="ARBA" id="ARBA00022833"/>
    </source>
</evidence>
<protein>
    <submittedName>
        <fullName evidence="11">Uncharacterized protein</fullName>
    </submittedName>
</protein>
<comment type="subcellular location">
    <subcellularLocation>
        <location evidence="1">Nucleus</location>
        <location evidence="1">Nucleolus</location>
    </subcellularLocation>
</comment>
<accession>A0A8J9X0E1</accession>
<feature type="region of interest" description="Disordered" evidence="10">
    <location>
        <begin position="1"/>
        <end position="22"/>
    </location>
</feature>
<sequence>MSFWFDDDDPYSQKQSQSQASRLGQESEFECQTCGATESYHDSATGREVCTVCYTQSQAITQDAEMEVEDVMALAAKTKSGRLLQRRQRTGGKRGREKFPMEPLNSAVKLPDLDTCLKGMRRVFKICIERIGDLLDLEDEHRATLDQNVKGLWLAYLRSWADGAEYYGKRYPEVRISLRDQFFYAHKAHVPAIYRHLSYKAAQRIKEAEDCSRTENEEKRDPIFDSSDEEGKEEAWSEHIRSSTKKRPRTWKSTDSSILDPVLSSSSPDLVASKPTFIASGNGGKKVTFRHDTRKSTMTPMLYAEKEHLQKDFDRKDAALYSTPSMKLVLALVWTAVSRYGVSSIQILKWVYNGSLPLFNAFNLFEDKLKKELAPIASFFQMPKPPTQASLVEKSRYLLIACGLKSPDAFGGPWMEHLAASNDRRIPPDSAPRALAQIVADLGFGQQVLDIALALMGLKDAAEKSGLPQPLVFAQPDRLFTVDHLLALVACSVQFVPAWRAWKFRRPLYRSRKRAKRYVPWNEDGVRFLGNGPSLEGYLDFLDEAVFSTSNSVIPEFSNSLDYTAPPPPDHLILDNDDEDSCKKAGEEVGPCEDFLLVDFPHTAGEENFLDHLMFAIEDKLRIWSHYGREPLVLDRHQELLIDMLGYYAETDARLIHRALQDLLGTGRASRNWMKKRLRVEVRQEAKRLKTAADEKRKESKQKKGTTAARRSADQAKKGSNLNAGRKQGSVSKATIGSDLVADATQQFTSVVDDSNETVRADASRATEATATTDPPPEPLREDFKFAQV</sequence>
<dbReference type="GO" id="GO:0008270">
    <property type="term" value="F:zinc ion binding"/>
    <property type="evidence" value="ECO:0007669"/>
    <property type="project" value="UniProtKB-KW"/>
</dbReference>
<feature type="compositionally biased region" description="Polar residues" evidence="10">
    <location>
        <begin position="12"/>
        <end position="22"/>
    </location>
</feature>
<evidence type="ECO:0000256" key="7">
    <source>
        <dbReference type="ARBA" id="ARBA00023125"/>
    </source>
</evidence>
<evidence type="ECO:0000256" key="4">
    <source>
        <dbReference type="ARBA" id="ARBA00022771"/>
    </source>
</evidence>
<evidence type="ECO:0000256" key="6">
    <source>
        <dbReference type="ARBA" id="ARBA00023015"/>
    </source>
</evidence>
<evidence type="ECO:0000256" key="10">
    <source>
        <dbReference type="SAM" id="MobiDB-lite"/>
    </source>
</evidence>
<dbReference type="Proteomes" id="UP000836788">
    <property type="component" value="Chromosome 10"/>
</dbReference>
<feature type="compositionally biased region" description="Basic and acidic residues" evidence="10">
    <location>
        <begin position="688"/>
        <end position="698"/>
    </location>
</feature>
<dbReference type="InterPro" id="IPR033599">
    <property type="entry name" value="TAF1B/Rrn7"/>
</dbReference>
<proteinExistence type="inferred from homology"/>
<evidence type="ECO:0000256" key="1">
    <source>
        <dbReference type="ARBA" id="ARBA00004604"/>
    </source>
</evidence>
<dbReference type="PANTHER" id="PTHR31576">
    <property type="entry name" value="TATA BOX-BINDING PROTEIN-ASSOCIATED FACTOR RNA POLYMERASE I SUBUNIT B"/>
    <property type="match status" value="1"/>
</dbReference>
<evidence type="ECO:0000313" key="11">
    <source>
        <dbReference type="EMBL" id="CAG9278462.1"/>
    </source>
</evidence>
<gene>
    <name evidence="11" type="ORF">PTTT1_LOCUS7003</name>
</gene>
<dbReference type="PANTHER" id="PTHR31576:SF2">
    <property type="entry name" value="TATA BOX-BINDING PROTEIN-ASSOCIATED FACTOR RNA POLYMERASE I SUBUNIT B"/>
    <property type="match status" value="1"/>
</dbReference>
<feature type="compositionally biased region" description="Basic and acidic residues" evidence="10">
    <location>
        <begin position="208"/>
        <end position="223"/>
    </location>
</feature>
<evidence type="ECO:0000256" key="2">
    <source>
        <dbReference type="ARBA" id="ARBA00006899"/>
    </source>
</evidence>
<dbReference type="EMBL" id="OU594951">
    <property type="protein sequence ID" value="CAG9278462.1"/>
    <property type="molecule type" value="Genomic_DNA"/>
</dbReference>
<keyword evidence="7" id="KW-0238">DNA-binding</keyword>
<evidence type="ECO:0000256" key="3">
    <source>
        <dbReference type="ARBA" id="ARBA00022723"/>
    </source>
</evidence>